<keyword evidence="3" id="KW-1185">Reference proteome</keyword>
<sequence>MPKFRVRRPVVLWGRPRPNLACSTGEIHHARYHYRQGRRVTTSPETDGSLGGVNKNYPTLMRTKPASLKCSGPLSLRNKASYPSLAVLSQFKSLGVLKYRGQRGAGISRSTSTKKIPVMNGRLFVKAEGRKVDRSNLINIPFVNTTYKTSTSKSTGFAVPKCLFTNICGLSKTKNRVRTPVALEADLRSHDIDVCVVSKTHLSTNMPDAVVNIPNYNVFRRDRGWADLDKRKKGGVAVYVRDSLKVLDVYGPISMKAAIVCGGYVNCLDMQEFKALSG</sequence>
<dbReference type="EMBL" id="CALNXI010002874">
    <property type="protein sequence ID" value="CAH3191232.1"/>
    <property type="molecule type" value="Genomic_DNA"/>
</dbReference>
<organism evidence="2 3">
    <name type="scientific">Porites evermanni</name>
    <dbReference type="NCBI Taxonomy" id="104178"/>
    <lineage>
        <taxon>Eukaryota</taxon>
        <taxon>Metazoa</taxon>
        <taxon>Cnidaria</taxon>
        <taxon>Anthozoa</taxon>
        <taxon>Hexacorallia</taxon>
        <taxon>Scleractinia</taxon>
        <taxon>Fungiina</taxon>
        <taxon>Poritidae</taxon>
        <taxon>Porites</taxon>
    </lineage>
</organism>
<evidence type="ECO:0000256" key="1">
    <source>
        <dbReference type="SAM" id="MobiDB-lite"/>
    </source>
</evidence>
<reference evidence="2 3" key="1">
    <citation type="submission" date="2022-05" db="EMBL/GenBank/DDBJ databases">
        <authorList>
            <consortium name="Genoscope - CEA"/>
            <person name="William W."/>
        </authorList>
    </citation>
    <scope>NUCLEOTIDE SEQUENCE [LARGE SCALE GENOMIC DNA]</scope>
</reference>
<dbReference type="Proteomes" id="UP001159427">
    <property type="component" value="Unassembled WGS sequence"/>
</dbReference>
<dbReference type="Gene3D" id="3.60.10.10">
    <property type="entry name" value="Endonuclease/exonuclease/phosphatase"/>
    <property type="match status" value="1"/>
</dbReference>
<evidence type="ECO:0000313" key="3">
    <source>
        <dbReference type="Proteomes" id="UP001159427"/>
    </source>
</evidence>
<evidence type="ECO:0008006" key="4">
    <source>
        <dbReference type="Google" id="ProtNLM"/>
    </source>
</evidence>
<proteinExistence type="predicted"/>
<accession>A0ABN8SI64</accession>
<comment type="caution">
    <text evidence="2">The sequence shown here is derived from an EMBL/GenBank/DDBJ whole genome shotgun (WGS) entry which is preliminary data.</text>
</comment>
<dbReference type="InterPro" id="IPR036691">
    <property type="entry name" value="Endo/exonu/phosph_ase_sf"/>
</dbReference>
<gene>
    <name evidence="2" type="ORF">PEVE_00021475</name>
</gene>
<protein>
    <recommendedName>
        <fullName evidence="4">Ribosomal protein L2</fullName>
    </recommendedName>
</protein>
<evidence type="ECO:0000313" key="2">
    <source>
        <dbReference type="EMBL" id="CAH3191232.1"/>
    </source>
</evidence>
<feature type="region of interest" description="Disordered" evidence="1">
    <location>
        <begin position="36"/>
        <end position="57"/>
    </location>
</feature>
<name>A0ABN8SI64_9CNID</name>